<keyword evidence="5" id="KW-1133">Transmembrane helix</keyword>
<dbReference type="AlphaFoldDB" id="A0A6H5IR06"/>
<accession>A0A6H5IR06</accession>
<dbReference type="Gene3D" id="3.40.50.2000">
    <property type="entry name" value="Glycogen Phosphorylase B"/>
    <property type="match status" value="1"/>
</dbReference>
<dbReference type="OrthoDB" id="5835829at2759"/>
<keyword evidence="7" id="KW-1185">Reference proteome</keyword>
<dbReference type="GO" id="GO:0015020">
    <property type="term" value="F:glucuronosyltransferase activity"/>
    <property type="evidence" value="ECO:0007669"/>
    <property type="project" value="UniProtKB-EC"/>
</dbReference>
<dbReference type="InterPro" id="IPR050271">
    <property type="entry name" value="UDP-glycosyltransferase"/>
</dbReference>
<feature type="signal peptide" evidence="5">
    <location>
        <begin position="1"/>
        <end position="28"/>
    </location>
</feature>
<gene>
    <name evidence="6" type="ORF">TBRA_LOCUS11643</name>
</gene>
<evidence type="ECO:0000256" key="1">
    <source>
        <dbReference type="ARBA" id="ARBA00009995"/>
    </source>
</evidence>
<keyword evidence="5" id="KW-0732">Signal</keyword>
<evidence type="ECO:0000256" key="3">
    <source>
        <dbReference type="ARBA" id="ARBA00022679"/>
    </source>
</evidence>
<evidence type="ECO:0000313" key="7">
    <source>
        <dbReference type="Proteomes" id="UP000479190"/>
    </source>
</evidence>
<keyword evidence="5" id="KW-0472">Membrane</keyword>
<feature type="chain" id="PRO_5026371104" description="UDP-glucuronosyltransferase" evidence="5">
    <location>
        <begin position="29"/>
        <end position="471"/>
    </location>
</feature>
<comment type="catalytic activity">
    <reaction evidence="5">
        <text>glucuronate acceptor + UDP-alpha-D-glucuronate = acceptor beta-D-glucuronoside + UDP + H(+)</text>
        <dbReference type="Rhea" id="RHEA:21032"/>
        <dbReference type="ChEBI" id="CHEBI:15378"/>
        <dbReference type="ChEBI" id="CHEBI:58052"/>
        <dbReference type="ChEBI" id="CHEBI:58223"/>
        <dbReference type="ChEBI" id="CHEBI:132367"/>
        <dbReference type="ChEBI" id="CHEBI:132368"/>
        <dbReference type="EC" id="2.4.1.17"/>
    </reaction>
</comment>
<dbReference type="Pfam" id="PF00201">
    <property type="entry name" value="UDPGT"/>
    <property type="match status" value="1"/>
</dbReference>
<comment type="similarity">
    <text evidence="1 4">Belongs to the UDP-glycosyltransferase family.</text>
</comment>
<keyword evidence="2 4" id="KW-0328">Glycosyltransferase</keyword>
<dbReference type="SUPFAM" id="SSF53756">
    <property type="entry name" value="UDP-Glycosyltransferase/glycogen phosphorylase"/>
    <property type="match status" value="1"/>
</dbReference>
<evidence type="ECO:0000256" key="4">
    <source>
        <dbReference type="RuleBase" id="RU003718"/>
    </source>
</evidence>
<dbReference type="InterPro" id="IPR035595">
    <property type="entry name" value="UDP_glycos_trans_CS"/>
</dbReference>
<dbReference type="EC" id="2.4.1.17" evidence="5"/>
<dbReference type="PANTHER" id="PTHR48043">
    <property type="entry name" value="EG:EG0003.4 PROTEIN-RELATED"/>
    <property type="match status" value="1"/>
</dbReference>
<keyword evidence="5" id="KW-0812">Transmembrane</keyword>
<sequence length="471" mass="53462">MAKNKQQLVSLLSLVLYLVLLSRRDCDAARILAIWHFDGRSHANVLQPVAKALAAAGHRVDVVSHYPLRERFPNYTDLIDAIGHLWDVPIVGVSTTRLYLEDKLVVADPPNLAIAPGHCRFHRAELSFWERLENYPERMALQRELVDEYLGPGLPSFDEMRRNVALVLSNSHFSYYGAQPKVPAVVEIGGIHVQRTREAGKKNATAPIGLKRFMDESRDGFLYFSFGSLMALETLPRDILDNFYEAFEAVAPVRVIMKVADRELLPSDVPKNVLTATWLPQQQILQHKNLRAFVTHGGGLGSQEAIYHHAPMLCVPFFAEQRINCDILVAKGVAVKLDVLQAQRQDYHRAFHEILSNHRRYKTSMRAFCEQFWDRPDEASSPQKLVVYWVEYVLRHGRHALQSPAVKLHWWQAQLLDVYGFLVVATLAALALLVAALRFLLLVSRIVLRRSRCRKRGNEVTAAAADSKKSQ</sequence>
<dbReference type="Proteomes" id="UP000479190">
    <property type="component" value="Unassembled WGS sequence"/>
</dbReference>
<name>A0A6H5IR06_9HYME</name>
<organism evidence="6 7">
    <name type="scientific">Trichogramma brassicae</name>
    <dbReference type="NCBI Taxonomy" id="86971"/>
    <lineage>
        <taxon>Eukaryota</taxon>
        <taxon>Metazoa</taxon>
        <taxon>Ecdysozoa</taxon>
        <taxon>Arthropoda</taxon>
        <taxon>Hexapoda</taxon>
        <taxon>Insecta</taxon>
        <taxon>Pterygota</taxon>
        <taxon>Neoptera</taxon>
        <taxon>Endopterygota</taxon>
        <taxon>Hymenoptera</taxon>
        <taxon>Apocrita</taxon>
        <taxon>Proctotrupomorpha</taxon>
        <taxon>Chalcidoidea</taxon>
        <taxon>Trichogrammatidae</taxon>
        <taxon>Trichogramma</taxon>
    </lineage>
</organism>
<dbReference type="InterPro" id="IPR002213">
    <property type="entry name" value="UDP_glucos_trans"/>
</dbReference>
<evidence type="ECO:0000313" key="6">
    <source>
        <dbReference type="EMBL" id="CAB0039905.1"/>
    </source>
</evidence>
<dbReference type="CDD" id="cd03784">
    <property type="entry name" value="GT1_Gtf-like"/>
    <property type="match status" value="1"/>
</dbReference>
<evidence type="ECO:0000256" key="2">
    <source>
        <dbReference type="ARBA" id="ARBA00022676"/>
    </source>
</evidence>
<comment type="subcellular location">
    <subcellularLocation>
        <location evidence="5">Membrane</location>
        <topology evidence="5">Single-pass membrane protein</topology>
    </subcellularLocation>
</comment>
<dbReference type="EMBL" id="CADCXV010000983">
    <property type="protein sequence ID" value="CAB0039905.1"/>
    <property type="molecule type" value="Genomic_DNA"/>
</dbReference>
<dbReference type="PANTHER" id="PTHR48043:SF159">
    <property type="entry name" value="EG:EG0003.4 PROTEIN-RELATED"/>
    <property type="match status" value="1"/>
</dbReference>
<proteinExistence type="inferred from homology"/>
<evidence type="ECO:0000256" key="5">
    <source>
        <dbReference type="RuleBase" id="RU362059"/>
    </source>
</evidence>
<feature type="transmembrane region" description="Helical" evidence="5">
    <location>
        <begin position="418"/>
        <end position="448"/>
    </location>
</feature>
<dbReference type="FunFam" id="3.40.50.2000:FF:000050">
    <property type="entry name" value="UDP-glucuronosyltransferase"/>
    <property type="match status" value="1"/>
</dbReference>
<protein>
    <recommendedName>
        <fullName evidence="5">UDP-glucuronosyltransferase</fullName>
        <ecNumber evidence="5">2.4.1.17</ecNumber>
    </recommendedName>
</protein>
<keyword evidence="3 4" id="KW-0808">Transferase</keyword>
<dbReference type="GO" id="GO:0016020">
    <property type="term" value="C:membrane"/>
    <property type="evidence" value="ECO:0007669"/>
    <property type="project" value="UniProtKB-SubCell"/>
</dbReference>
<dbReference type="PROSITE" id="PS00375">
    <property type="entry name" value="UDPGT"/>
    <property type="match status" value="1"/>
</dbReference>
<reference evidence="6 7" key="1">
    <citation type="submission" date="2020-02" db="EMBL/GenBank/DDBJ databases">
        <authorList>
            <person name="Ferguson B K."/>
        </authorList>
    </citation>
    <scope>NUCLEOTIDE SEQUENCE [LARGE SCALE GENOMIC DNA]</scope>
</reference>